<dbReference type="AlphaFoldDB" id="E0IGJ2"/>
<dbReference type="InterPro" id="IPR002575">
    <property type="entry name" value="Aminoglycoside_PTrfase"/>
</dbReference>
<evidence type="ECO:0000313" key="3">
    <source>
        <dbReference type="Proteomes" id="UP000005387"/>
    </source>
</evidence>
<dbReference type="eggNOG" id="COG3173">
    <property type="taxonomic scope" value="Bacteria"/>
</dbReference>
<evidence type="ECO:0000313" key="2">
    <source>
        <dbReference type="EMBL" id="EFM08432.1"/>
    </source>
</evidence>
<name>E0IGJ2_9BACL</name>
<dbReference type="Pfam" id="PF01636">
    <property type="entry name" value="APH"/>
    <property type="match status" value="1"/>
</dbReference>
<feature type="domain" description="Aminoglycoside phosphotransferase" evidence="1">
    <location>
        <begin position="56"/>
        <end position="291"/>
    </location>
</feature>
<dbReference type="Proteomes" id="UP000005387">
    <property type="component" value="Unassembled WGS sequence"/>
</dbReference>
<dbReference type="InterPro" id="IPR011009">
    <property type="entry name" value="Kinase-like_dom_sf"/>
</dbReference>
<keyword evidence="3" id="KW-1185">Reference proteome</keyword>
<proteinExistence type="predicted"/>
<sequence length="356" mass="39104">MRLMATVPSTIDYIAADGTVREDRLAGRKLLNSGQGGSRVERLYLLSGERVVWKATTDTSQAAREAGVYERVLPVLSAASGLLYPQLIAHGLADAGAEPSAETQRAWLVYEDVGELNHTVSEQALLELIGQMARWHALPTGDLALGPERGQLPDYVEQAADLLTELGWSWRGSAVPAERGKDAGASDEPLVFGVAESLVLRVVEAMKQEPPVIVYALCHGDLHAGNFGLVDGDANNSASTGRLRVVGWGHVHRNSPYWDLYHAIDMAHPLFPRYVGDAEQERLLTAYWEQAAEGLVPKKRESFLREYSLFSAVCSLWMLRQIEQELAAASGSWTKEQLLGQRDETRAAFRRCAGRV</sequence>
<organism evidence="2 3">
    <name type="scientific">Paenibacillus curdlanolyticus YK9</name>
    <dbReference type="NCBI Taxonomy" id="717606"/>
    <lineage>
        <taxon>Bacteria</taxon>
        <taxon>Bacillati</taxon>
        <taxon>Bacillota</taxon>
        <taxon>Bacilli</taxon>
        <taxon>Bacillales</taxon>
        <taxon>Paenibacillaceae</taxon>
        <taxon>Paenibacillus</taxon>
    </lineage>
</organism>
<evidence type="ECO:0000259" key="1">
    <source>
        <dbReference type="Pfam" id="PF01636"/>
    </source>
</evidence>
<dbReference type="GO" id="GO:0016740">
    <property type="term" value="F:transferase activity"/>
    <property type="evidence" value="ECO:0007669"/>
    <property type="project" value="UniProtKB-KW"/>
</dbReference>
<gene>
    <name evidence="2" type="ORF">PaecuDRAFT_4785</name>
</gene>
<dbReference type="SUPFAM" id="SSF56112">
    <property type="entry name" value="Protein kinase-like (PK-like)"/>
    <property type="match status" value="1"/>
</dbReference>
<reference evidence="2 3" key="1">
    <citation type="submission" date="2010-07" db="EMBL/GenBank/DDBJ databases">
        <title>The draft genome of Paenibacillus curdlanolyticus YK9.</title>
        <authorList>
            <consortium name="US DOE Joint Genome Institute (JGI-PGF)"/>
            <person name="Lucas S."/>
            <person name="Copeland A."/>
            <person name="Lapidus A."/>
            <person name="Cheng J.-F."/>
            <person name="Bruce D."/>
            <person name="Goodwin L."/>
            <person name="Pitluck S."/>
            <person name="Land M.L."/>
            <person name="Hauser L."/>
            <person name="Chang Y.-J."/>
            <person name="Jeffries C."/>
            <person name="Anderson I.J."/>
            <person name="Johnson E."/>
            <person name="Loganathan U."/>
            <person name="Mulhopadhyay B."/>
            <person name="Kyrpides N."/>
            <person name="Woyke T.J."/>
        </authorList>
    </citation>
    <scope>NUCLEOTIDE SEQUENCE [LARGE SCALE GENOMIC DNA]</scope>
    <source>
        <strain evidence="2 3">YK9</strain>
    </source>
</reference>
<dbReference type="EMBL" id="AEDD01000018">
    <property type="protein sequence ID" value="EFM08432.1"/>
    <property type="molecule type" value="Genomic_DNA"/>
</dbReference>
<dbReference type="Gene3D" id="3.90.1200.10">
    <property type="match status" value="1"/>
</dbReference>
<accession>E0IGJ2</accession>
<keyword evidence="2" id="KW-0808">Transferase</keyword>
<dbReference type="STRING" id="717606.PaecuDRAFT_4785"/>
<protein>
    <submittedName>
        <fullName evidence="2">Aminoglycoside phosphotransferase</fullName>
    </submittedName>
</protein>